<protein>
    <submittedName>
        <fullName evidence="2">Uncharacterized protein</fullName>
    </submittedName>
</protein>
<gene>
    <name evidence="2" type="ORF">ACMD2_09191</name>
</gene>
<reference evidence="2 3" key="1">
    <citation type="journal article" date="2016" name="DNA Res.">
        <title>The draft genome of MD-2 pineapple using hybrid error correction of long reads.</title>
        <authorList>
            <person name="Redwan R.M."/>
            <person name="Saidin A."/>
            <person name="Kumar S.V."/>
        </authorList>
    </citation>
    <scope>NUCLEOTIDE SEQUENCE [LARGE SCALE GENOMIC DNA]</scope>
    <source>
        <strain evidence="3">cv. MD2</strain>
        <tissue evidence="2">Leaf</tissue>
    </source>
</reference>
<dbReference type="PANTHER" id="PTHR34278">
    <property type="entry name" value="PROTEIN THI031, PUTATIVE-RELATED"/>
    <property type="match status" value="1"/>
</dbReference>
<dbReference type="PANTHER" id="PTHR34278:SF1">
    <property type="entry name" value="PROTEIN THI031, PUTATIVE-RELATED"/>
    <property type="match status" value="1"/>
</dbReference>
<evidence type="ECO:0000313" key="3">
    <source>
        <dbReference type="Proteomes" id="UP000092600"/>
    </source>
</evidence>
<dbReference type="Proteomes" id="UP000092600">
    <property type="component" value="Unassembled WGS sequence"/>
</dbReference>
<evidence type="ECO:0000313" key="2">
    <source>
        <dbReference type="EMBL" id="OAY86023.1"/>
    </source>
</evidence>
<accession>A0A199W9V4</accession>
<dbReference type="AlphaFoldDB" id="A0A199W9V4"/>
<proteinExistence type="predicted"/>
<dbReference type="EMBL" id="LSRQ01000018">
    <property type="protein sequence ID" value="OAY86023.1"/>
    <property type="molecule type" value="Genomic_DNA"/>
</dbReference>
<evidence type="ECO:0000256" key="1">
    <source>
        <dbReference type="SAM" id="MobiDB-lite"/>
    </source>
</evidence>
<sequence>MRRLGRQHGNVLCFKIIPQYSRPKARIINAFDGPPTRACFTRAPAKPTNHSRYTSRCGGQPRCRGCHHRPADKARSKTKRAHKLRSHDAALNHGLFFHNREYKLSNKRKKKVLSLEV</sequence>
<feature type="region of interest" description="Disordered" evidence="1">
    <location>
        <begin position="42"/>
        <end position="87"/>
    </location>
</feature>
<organism evidence="2 3">
    <name type="scientific">Ananas comosus</name>
    <name type="common">Pineapple</name>
    <name type="synonym">Ananas ananas</name>
    <dbReference type="NCBI Taxonomy" id="4615"/>
    <lineage>
        <taxon>Eukaryota</taxon>
        <taxon>Viridiplantae</taxon>
        <taxon>Streptophyta</taxon>
        <taxon>Embryophyta</taxon>
        <taxon>Tracheophyta</taxon>
        <taxon>Spermatophyta</taxon>
        <taxon>Magnoliopsida</taxon>
        <taxon>Liliopsida</taxon>
        <taxon>Poales</taxon>
        <taxon>Bromeliaceae</taxon>
        <taxon>Bromelioideae</taxon>
        <taxon>Ananas</taxon>
    </lineage>
</organism>
<feature type="compositionally biased region" description="Basic residues" evidence="1">
    <location>
        <begin position="76"/>
        <end position="85"/>
    </location>
</feature>
<comment type="caution">
    <text evidence="2">The sequence shown here is derived from an EMBL/GenBank/DDBJ whole genome shotgun (WGS) entry which is preliminary data.</text>
</comment>
<name>A0A199W9V4_ANACO</name>